<keyword evidence="3" id="KW-0408">Iron</keyword>
<dbReference type="EMBL" id="VEPZ02001330">
    <property type="protein sequence ID" value="KAE8679522.1"/>
    <property type="molecule type" value="Genomic_DNA"/>
</dbReference>
<dbReference type="InterPro" id="IPR008217">
    <property type="entry name" value="Ccc1_fam"/>
</dbReference>
<keyword evidence="5 9" id="KW-0812">Transmembrane</keyword>
<dbReference type="Pfam" id="PF01988">
    <property type="entry name" value="VIT1"/>
    <property type="match status" value="1"/>
</dbReference>
<keyword evidence="9" id="KW-0406">Ion transport</keyword>
<comment type="caution">
    <text evidence="9">Lacks conserved residue(s) required for the propagation of feature annotation.</text>
</comment>
<evidence type="ECO:0000256" key="1">
    <source>
        <dbReference type="ARBA" id="ARBA00004128"/>
    </source>
</evidence>
<reference evidence="11" key="1">
    <citation type="submission" date="2019-09" db="EMBL/GenBank/DDBJ databases">
        <title>Draft genome information of white flower Hibiscus syriacus.</title>
        <authorList>
            <person name="Kim Y.-M."/>
        </authorList>
    </citation>
    <scope>NUCLEOTIDE SEQUENCE [LARGE SCALE GENOMIC DNA]</scope>
    <source>
        <strain evidence="11">YM2019G1</strain>
    </source>
</reference>
<feature type="compositionally biased region" description="Polar residues" evidence="10">
    <location>
        <begin position="1"/>
        <end position="12"/>
    </location>
</feature>
<evidence type="ECO:0000256" key="6">
    <source>
        <dbReference type="ARBA" id="ARBA00022989"/>
    </source>
</evidence>
<dbReference type="Proteomes" id="UP000436088">
    <property type="component" value="Unassembled WGS sequence"/>
</dbReference>
<accession>A0A6A2XV17</accession>
<organism evidence="11 12">
    <name type="scientific">Hibiscus syriacus</name>
    <name type="common">Rose of Sharon</name>
    <dbReference type="NCBI Taxonomy" id="106335"/>
    <lineage>
        <taxon>Eukaryota</taxon>
        <taxon>Viridiplantae</taxon>
        <taxon>Streptophyta</taxon>
        <taxon>Embryophyta</taxon>
        <taxon>Tracheophyta</taxon>
        <taxon>Spermatophyta</taxon>
        <taxon>Magnoliopsida</taxon>
        <taxon>eudicotyledons</taxon>
        <taxon>Gunneridae</taxon>
        <taxon>Pentapetalae</taxon>
        <taxon>rosids</taxon>
        <taxon>malvids</taxon>
        <taxon>Malvales</taxon>
        <taxon>Malvaceae</taxon>
        <taxon>Malvoideae</taxon>
        <taxon>Hibiscus</taxon>
    </lineage>
</organism>
<keyword evidence="12" id="KW-1185">Reference proteome</keyword>
<dbReference type="GO" id="GO:0005774">
    <property type="term" value="C:vacuolar membrane"/>
    <property type="evidence" value="ECO:0007669"/>
    <property type="project" value="UniProtKB-SubCell"/>
</dbReference>
<keyword evidence="9" id="KW-0813">Transport</keyword>
<protein>
    <recommendedName>
        <fullName evidence="9">Vacuolar iron transporter</fullName>
    </recommendedName>
</protein>
<name>A0A6A2XV17_HIBSY</name>
<feature type="region of interest" description="Disordered" evidence="10">
    <location>
        <begin position="1"/>
        <end position="26"/>
    </location>
</feature>
<feature type="transmembrane region" description="Helical" evidence="9">
    <location>
        <begin position="216"/>
        <end position="239"/>
    </location>
</feature>
<evidence type="ECO:0000256" key="9">
    <source>
        <dbReference type="RuleBase" id="RU369115"/>
    </source>
</evidence>
<comment type="similarity">
    <text evidence="2 9">Belongs to the CCC1 family.</text>
</comment>
<comment type="subcellular location">
    <subcellularLocation>
        <location evidence="1 9">Vacuole membrane</location>
        <topology evidence="1 9">Multi-pass membrane protein</topology>
    </subcellularLocation>
</comment>
<keyword evidence="6 9" id="KW-1133">Transmembrane helix</keyword>
<evidence type="ECO:0000256" key="2">
    <source>
        <dbReference type="ARBA" id="ARBA00007049"/>
    </source>
</evidence>
<dbReference type="AlphaFoldDB" id="A0A6A2XV17"/>
<evidence type="ECO:0000256" key="10">
    <source>
        <dbReference type="SAM" id="MobiDB-lite"/>
    </source>
</evidence>
<evidence type="ECO:0000313" key="11">
    <source>
        <dbReference type="EMBL" id="KAE8679522.1"/>
    </source>
</evidence>
<evidence type="ECO:0000313" key="12">
    <source>
        <dbReference type="Proteomes" id="UP000436088"/>
    </source>
</evidence>
<comment type="caution">
    <text evidence="11">The sequence shown here is derived from an EMBL/GenBank/DDBJ whole genome shotgun (WGS) entry which is preliminary data.</text>
</comment>
<keyword evidence="3" id="KW-0410">Iron transport</keyword>
<comment type="function">
    <text evidence="9">Vacuolar Fe(2+) uptake transporter.</text>
</comment>
<evidence type="ECO:0000256" key="4">
    <source>
        <dbReference type="ARBA" id="ARBA00022554"/>
    </source>
</evidence>
<dbReference type="GO" id="GO:0140315">
    <property type="term" value="F:iron ion sequestering activity"/>
    <property type="evidence" value="ECO:0007669"/>
    <property type="project" value="UniProtKB-UniRule"/>
</dbReference>
<feature type="transmembrane region" description="Helical" evidence="9">
    <location>
        <begin position="185"/>
        <end position="204"/>
    </location>
</feature>
<evidence type="ECO:0000256" key="3">
    <source>
        <dbReference type="ARBA" id="ARBA00022496"/>
    </source>
</evidence>
<evidence type="ECO:0000256" key="7">
    <source>
        <dbReference type="ARBA" id="ARBA00023136"/>
    </source>
</evidence>
<evidence type="ECO:0000256" key="5">
    <source>
        <dbReference type="ARBA" id="ARBA00022692"/>
    </source>
</evidence>
<dbReference type="PANTHER" id="PTHR31851">
    <property type="entry name" value="FE(2+)/MN(2+) TRANSPORTER PCL1"/>
    <property type="match status" value="1"/>
</dbReference>
<comment type="catalytic activity">
    <reaction evidence="8">
        <text>Fe(2+)(in) = Fe(2+)(out)</text>
        <dbReference type="Rhea" id="RHEA:28486"/>
        <dbReference type="ChEBI" id="CHEBI:29033"/>
    </reaction>
    <physiologicalReaction direction="left-to-right" evidence="8">
        <dbReference type="Rhea" id="RHEA:28487"/>
    </physiologicalReaction>
</comment>
<dbReference type="GO" id="GO:0005384">
    <property type="term" value="F:manganese ion transmembrane transporter activity"/>
    <property type="evidence" value="ECO:0007669"/>
    <property type="project" value="InterPro"/>
</dbReference>
<dbReference type="GO" id="GO:0005381">
    <property type="term" value="F:iron ion transmembrane transporter activity"/>
    <property type="evidence" value="ECO:0007669"/>
    <property type="project" value="UniProtKB-UniRule"/>
</dbReference>
<gene>
    <name evidence="11" type="ORF">F3Y22_tig00111398pilonHSYRG00062</name>
</gene>
<keyword evidence="7 9" id="KW-0472">Membrane</keyword>
<proteinExistence type="inferred from homology"/>
<sequence length="286" mass="30918">MSEITVGTNSTPLLEESEVRDEKGRAKEPWDGEVVKSIVYAGLEAIFTSFSLISSVSASRFSSDGISSSLGDILSTNTKKDLAVKEMAVTEWELNNHGKHQQQQLLQQYQNLGMDVNDANTVVEIFSKYNNIMRDQKMTAEKGVMSPDQAEQRPLKNGIVTFVGFGSAPLSSFIVLKPFTDNEWVMFLGASFMSAIALTLLGVAKAKISGKSYAVSVGLVLLTGAVAALAAYLLGWTLLIKGAVTFSGSGRTSFGRRLIPVVNEVGCKLEAIVRGAYFYSVLLCFS</sequence>
<evidence type="ECO:0000256" key="8">
    <source>
        <dbReference type="ARBA" id="ARBA00044464"/>
    </source>
</evidence>
<keyword evidence="4 9" id="KW-0926">Vacuole</keyword>
<dbReference type="GO" id="GO:0030026">
    <property type="term" value="P:intracellular manganese ion homeostasis"/>
    <property type="evidence" value="ECO:0007669"/>
    <property type="project" value="InterPro"/>
</dbReference>
<feature type="transmembrane region" description="Helical" evidence="9">
    <location>
        <begin position="159"/>
        <end position="179"/>
    </location>
</feature>